<evidence type="ECO:0000313" key="3">
    <source>
        <dbReference type="Proteomes" id="UP000738349"/>
    </source>
</evidence>
<feature type="non-terminal residue" evidence="2">
    <location>
        <position position="74"/>
    </location>
</feature>
<reference evidence="2" key="1">
    <citation type="journal article" date="2021" name="Nat. Commun.">
        <title>Genetic determinants of endophytism in the Arabidopsis root mycobiome.</title>
        <authorList>
            <person name="Mesny F."/>
            <person name="Miyauchi S."/>
            <person name="Thiergart T."/>
            <person name="Pickel B."/>
            <person name="Atanasova L."/>
            <person name="Karlsson M."/>
            <person name="Huettel B."/>
            <person name="Barry K.W."/>
            <person name="Haridas S."/>
            <person name="Chen C."/>
            <person name="Bauer D."/>
            <person name="Andreopoulos W."/>
            <person name="Pangilinan J."/>
            <person name="LaButti K."/>
            <person name="Riley R."/>
            <person name="Lipzen A."/>
            <person name="Clum A."/>
            <person name="Drula E."/>
            <person name="Henrissat B."/>
            <person name="Kohler A."/>
            <person name="Grigoriev I.V."/>
            <person name="Martin F.M."/>
            <person name="Hacquard S."/>
        </authorList>
    </citation>
    <scope>NUCLEOTIDE SEQUENCE</scope>
    <source>
        <strain evidence="2">MPI-CAGE-AT-0147</strain>
    </source>
</reference>
<organism evidence="2 3">
    <name type="scientific">Dactylonectria macrodidyma</name>
    <dbReference type="NCBI Taxonomy" id="307937"/>
    <lineage>
        <taxon>Eukaryota</taxon>
        <taxon>Fungi</taxon>
        <taxon>Dikarya</taxon>
        <taxon>Ascomycota</taxon>
        <taxon>Pezizomycotina</taxon>
        <taxon>Sordariomycetes</taxon>
        <taxon>Hypocreomycetidae</taxon>
        <taxon>Hypocreales</taxon>
        <taxon>Nectriaceae</taxon>
        <taxon>Dactylonectria</taxon>
    </lineage>
</organism>
<sequence>MGKWRAFPRARGRALLVMFAARPVHATVAQRCDAGISSCGGQSFTEMSLVVEGKQGPRHTSVACLKRSGCESSD</sequence>
<dbReference type="EMBL" id="JAGMUV010000001">
    <property type="protein sequence ID" value="KAH7175246.1"/>
    <property type="molecule type" value="Genomic_DNA"/>
</dbReference>
<dbReference type="Proteomes" id="UP000738349">
    <property type="component" value="Unassembled WGS sequence"/>
</dbReference>
<evidence type="ECO:0008006" key="4">
    <source>
        <dbReference type="Google" id="ProtNLM"/>
    </source>
</evidence>
<feature type="chain" id="PRO_5040134217" description="Secreted protein" evidence="1">
    <location>
        <begin position="27"/>
        <end position="74"/>
    </location>
</feature>
<evidence type="ECO:0000256" key="1">
    <source>
        <dbReference type="SAM" id="SignalP"/>
    </source>
</evidence>
<evidence type="ECO:0000313" key="2">
    <source>
        <dbReference type="EMBL" id="KAH7175246.1"/>
    </source>
</evidence>
<accession>A0A9P9FSJ7</accession>
<gene>
    <name evidence="2" type="ORF">EDB81DRAFT_769510</name>
</gene>
<feature type="signal peptide" evidence="1">
    <location>
        <begin position="1"/>
        <end position="26"/>
    </location>
</feature>
<protein>
    <recommendedName>
        <fullName evidence="4">Secreted protein</fullName>
    </recommendedName>
</protein>
<comment type="caution">
    <text evidence="2">The sequence shown here is derived from an EMBL/GenBank/DDBJ whole genome shotgun (WGS) entry which is preliminary data.</text>
</comment>
<dbReference type="AlphaFoldDB" id="A0A9P9FSJ7"/>
<keyword evidence="3" id="KW-1185">Reference proteome</keyword>
<name>A0A9P9FSJ7_9HYPO</name>
<keyword evidence="1" id="KW-0732">Signal</keyword>
<proteinExistence type="predicted"/>